<organism evidence="2 3">
    <name type="scientific">Lithospermum erythrorhizon</name>
    <name type="common">Purple gromwell</name>
    <name type="synonym">Lithospermum officinale var. erythrorhizon</name>
    <dbReference type="NCBI Taxonomy" id="34254"/>
    <lineage>
        <taxon>Eukaryota</taxon>
        <taxon>Viridiplantae</taxon>
        <taxon>Streptophyta</taxon>
        <taxon>Embryophyta</taxon>
        <taxon>Tracheophyta</taxon>
        <taxon>Spermatophyta</taxon>
        <taxon>Magnoliopsida</taxon>
        <taxon>eudicotyledons</taxon>
        <taxon>Gunneridae</taxon>
        <taxon>Pentapetalae</taxon>
        <taxon>asterids</taxon>
        <taxon>lamiids</taxon>
        <taxon>Boraginales</taxon>
        <taxon>Boraginaceae</taxon>
        <taxon>Boraginoideae</taxon>
        <taxon>Lithospermeae</taxon>
        <taxon>Lithospermum</taxon>
    </lineage>
</organism>
<dbReference type="EMBL" id="BAABME010015595">
    <property type="protein sequence ID" value="GAA0142008.1"/>
    <property type="molecule type" value="Genomic_DNA"/>
</dbReference>
<feature type="compositionally biased region" description="Basic and acidic residues" evidence="1">
    <location>
        <begin position="96"/>
        <end position="111"/>
    </location>
</feature>
<sequence>MVRQEKDEHALMTIKQRETESIVSLQEHFQTEFNLTPGEDQKIDVIAFVEGWRICKFKESLLKRPPQDLEEVKELAYKYIQIEEAEKRAKKGHKKCTVEDNRRQSPDPKRRSTLDMIRVPDRAYSRVDLPRGNAFSRLQGDLRRRKEVKEGKIEYLAPLKTSAGNVFLEIQD</sequence>
<proteinExistence type="predicted"/>
<evidence type="ECO:0000313" key="3">
    <source>
        <dbReference type="Proteomes" id="UP001454036"/>
    </source>
</evidence>
<dbReference type="AlphaFoldDB" id="A0AAV3NWA9"/>
<accession>A0AAV3NWA9</accession>
<protein>
    <submittedName>
        <fullName evidence="2">Uncharacterized protein</fullName>
    </submittedName>
</protein>
<evidence type="ECO:0000256" key="1">
    <source>
        <dbReference type="SAM" id="MobiDB-lite"/>
    </source>
</evidence>
<reference evidence="2 3" key="1">
    <citation type="submission" date="2024-01" db="EMBL/GenBank/DDBJ databases">
        <title>The complete chloroplast genome sequence of Lithospermum erythrorhizon: insights into the phylogenetic relationship among Boraginaceae species and the maternal lineages of purple gromwells.</title>
        <authorList>
            <person name="Okada T."/>
            <person name="Watanabe K."/>
        </authorList>
    </citation>
    <scope>NUCLEOTIDE SEQUENCE [LARGE SCALE GENOMIC DNA]</scope>
</reference>
<evidence type="ECO:0000313" key="2">
    <source>
        <dbReference type="EMBL" id="GAA0142008.1"/>
    </source>
</evidence>
<name>A0AAV3NWA9_LITER</name>
<keyword evidence="3" id="KW-1185">Reference proteome</keyword>
<comment type="caution">
    <text evidence="2">The sequence shown here is derived from an EMBL/GenBank/DDBJ whole genome shotgun (WGS) entry which is preliminary data.</text>
</comment>
<gene>
    <name evidence="2" type="ORF">LIER_35496</name>
</gene>
<dbReference type="Proteomes" id="UP001454036">
    <property type="component" value="Unassembled WGS sequence"/>
</dbReference>
<feature type="region of interest" description="Disordered" evidence="1">
    <location>
        <begin position="89"/>
        <end position="111"/>
    </location>
</feature>